<evidence type="ECO:0000256" key="11">
    <source>
        <dbReference type="SAM" id="Phobius"/>
    </source>
</evidence>
<dbReference type="PROSITE" id="PS01291">
    <property type="entry name" value="ART"/>
    <property type="match status" value="1"/>
</dbReference>
<keyword evidence="3 10" id="KW-0808">Transferase</keyword>
<keyword evidence="11" id="KW-0472">Membrane</keyword>
<evidence type="ECO:0000256" key="5">
    <source>
        <dbReference type="ARBA" id="ARBA00022729"/>
    </source>
</evidence>
<evidence type="ECO:0000256" key="3">
    <source>
        <dbReference type="ARBA" id="ARBA00022679"/>
    </source>
</evidence>
<organism evidence="12 13">
    <name type="scientific">Leptobrachium leishanense</name>
    <name type="common">Leishan spiny toad</name>
    <dbReference type="NCBI Taxonomy" id="445787"/>
    <lineage>
        <taxon>Eukaryota</taxon>
        <taxon>Metazoa</taxon>
        <taxon>Chordata</taxon>
        <taxon>Craniata</taxon>
        <taxon>Vertebrata</taxon>
        <taxon>Euteleostomi</taxon>
        <taxon>Amphibia</taxon>
        <taxon>Batrachia</taxon>
        <taxon>Anura</taxon>
        <taxon>Pelobatoidea</taxon>
        <taxon>Megophryidae</taxon>
        <taxon>Leptobrachium</taxon>
    </lineage>
</organism>
<keyword evidence="7 10" id="KW-0520">NAD</keyword>
<dbReference type="PANTHER" id="PTHR10339">
    <property type="entry name" value="ADP-RIBOSYLTRANSFERASE"/>
    <property type="match status" value="1"/>
</dbReference>
<dbReference type="Pfam" id="PF01129">
    <property type="entry name" value="ART"/>
    <property type="match status" value="1"/>
</dbReference>
<dbReference type="FunFam" id="3.90.176.10:FF:000001">
    <property type="entry name" value="NAD(P)(+)--arginine ADP-ribosyltransferase"/>
    <property type="match status" value="1"/>
</dbReference>
<keyword evidence="4" id="KW-0548">Nucleotidyltransferase</keyword>
<evidence type="ECO:0000256" key="9">
    <source>
        <dbReference type="ARBA" id="ARBA00047597"/>
    </source>
</evidence>
<reference evidence="12" key="2">
    <citation type="submission" date="2025-09" db="UniProtKB">
        <authorList>
            <consortium name="Ensembl"/>
        </authorList>
    </citation>
    <scope>IDENTIFICATION</scope>
</reference>
<dbReference type="GeneTree" id="ENSGT01030000234601"/>
<keyword evidence="11" id="KW-1133">Transmembrane helix</keyword>
<evidence type="ECO:0000256" key="6">
    <source>
        <dbReference type="ARBA" id="ARBA00022857"/>
    </source>
</evidence>
<dbReference type="InterPro" id="IPR050999">
    <property type="entry name" value="ADP-ribosyltransferase_ARG"/>
</dbReference>
<evidence type="ECO:0000256" key="4">
    <source>
        <dbReference type="ARBA" id="ARBA00022695"/>
    </source>
</evidence>
<evidence type="ECO:0000256" key="1">
    <source>
        <dbReference type="ARBA" id="ARBA00009558"/>
    </source>
</evidence>
<dbReference type="InterPro" id="IPR000768">
    <property type="entry name" value="ART"/>
</dbReference>
<dbReference type="OrthoDB" id="423533at2759"/>
<evidence type="ECO:0000256" key="8">
    <source>
        <dbReference type="ARBA" id="ARBA00023157"/>
    </source>
</evidence>
<keyword evidence="8" id="KW-1015">Disulfide bond</keyword>
<evidence type="ECO:0000313" key="13">
    <source>
        <dbReference type="Proteomes" id="UP000694569"/>
    </source>
</evidence>
<keyword evidence="6 10" id="KW-0521">NADP</keyword>
<evidence type="ECO:0000313" key="12">
    <source>
        <dbReference type="Ensembl" id="ENSLLEP00000041275.1"/>
    </source>
</evidence>
<feature type="signal peptide" evidence="10">
    <location>
        <begin position="1"/>
        <end position="22"/>
    </location>
</feature>
<comment type="catalytic activity">
    <reaction evidence="9 10">
        <text>L-arginyl-[protein] + NAD(+) = N(omega)-(ADP-D-ribosyl)-L-arginyl-[protein] + nicotinamide + H(+)</text>
        <dbReference type="Rhea" id="RHEA:19149"/>
        <dbReference type="Rhea" id="RHEA-COMP:10532"/>
        <dbReference type="Rhea" id="RHEA-COMP:15087"/>
        <dbReference type="ChEBI" id="CHEBI:15378"/>
        <dbReference type="ChEBI" id="CHEBI:17154"/>
        <dbReference type="ChEBI" id="CHEBI:29965"/>
        <dbReference type="ChEBI" id="CHEBI:57540"/>
        <dbReference type="ChEBI" id="CHEBI:142554"/>
        <dbReference type="EC" id="2.4.2.31"/>
    </reaction>
</comment>
<evidence type="ECO:0000256" key="10">
    <source>
        <dbReference type="RuleBase" id="RU361228"/>
    </source>
</evidence>
<evidence type="ECO:0000256" key="2">
    <source>
        <dbReference type="ARBA" id="ARBA00022676"/>
    </source>
</evidence>
<keyword evidence="11" id="KW-0812">Transmembrane</keyword>
<dbReference type="Gene3D" id="3.90.176.10">
    <property type="entry name" value="Toxin ADP-ribosyltransferase, Chain A, domain 1"/>
    <property type="match status" value="1"/>
</dbReference>
<dbReference type="AlphaFoldDB" id="A0A8C5QS36"/>
<name>A0A8C5QS36_9ANUR</name>
<dbReference type="PRINTS" id="PR00970">
    <property type="entry name" value="RIBTRNSFRASE"/>
</dbReference>
<sequence length="310" mass="35535">MKLLFLTWFFFLQVMVPAKVRCVVMDMMPNAFDDQYIGCEAAMENEAPKLLEKEQSYEDFRMMWDQAAKAWARKKPGKTYSLPTGFKDEYGTAVVLYTMEIPHAIHPELNKNVSVAGQSRNYYMRNFHFKAFHFYLTRALQLLKPNCTNKYYTYRGSKTVYNVSDHVRFGQFGSSSLDYYVAGDFGKATFFNITTCSGTDITGLSNLKEEFEILIPVYEKFEKVQQMANLVTLKSTGKRCSYFNCAYFGGPKLVAPFCYFDSTSVNATIISSAPAGSLKWLWVLLVIIVFIVIYCMMEKQPSTQSRQAPV</sequence>
<dbReference type="GO" id="GO:0003950">
    <property type="term" value="F:NAD+ poly-ADP-ribosyltransferase activity"/>
    <property type="evidence" value="ECO:0007669"/>
    <property type="project" value="TreeGrafter"/>
</dbReference>
<feature type="transmembrane region" description="Helical" evidence="11">
    <location>
        <begin position="280"/>
        <end position="297"/>
    </location>
</feature>
<keyword evidence="13" id="KW-1185">Reference proteome</keyword>
<feature type="chain" id="PRO_5034309402" description="NAD(P)(+)--arginine ADP-ribosyltransferase" evidence="10">
    <location>
        <begin position="23"/>
        <end position="310"/>
    </location>
</feature>
<reference evidence="12" key="1">
    <citation type="submission" date="2025-08" db="UniProtKB">
        <authorList>
            <consortium name="Ensembl"/>
        </authorList>
    </citation>
    <scope>IDENTIFICATION</scope>
</reference>
<dbReference type="SUPFAM" id="SSF56399">
    <property type="entry name" value="ADP-ribosylation"/>
    <property type="match status" value="1"/>
</dbReference>
<protein>
    <recommendedName>
        <fullName evidence="10">NAD(P)(+)--arginine ADP-ribosyltransferase</fullName>
        <ecNumber evidence="10">2.4.2.31</ecNumber>
    </recommendedName>
    <alternativeName>
        <fullName evidence="10">Mono(ADP-ribosyl)transferase</fullName>
    </alternativeName>
</protein>
<keyword evidence="5 10" id="KW-0732">Signal</keyword>
<proteinExistence type="inferred from homology"/>
<dbReference type="GO" id="GO:0106274">
    <property type="term" value="F:NAD+-protein-arginine ADP-ribosyltransferase activity"/>
    <property type="evidence" value="ECO:0007669"/>
    <property type="project" value="UniProtKB-EC"/>
</dbReference>
<dbReference type="Ensembl" id="ENSLLET00000042934.1">
    <property type="protein sequence ID" value="ENSLLEP00000041275.1"/>
    <property type="gene ID" value="ENSLLEG00000026210.1"/>
</dbReference>
<dbReference type="GO" id="GO:0016779">
    <property type="term" value="F:nucleotidyltransferase activity"/>
    <property type="evidence" value="ECO:0007669"/>
    <property type="project" value="UniProtKB-KW"/>
</dbReference>
<accession>A0A8C5QS36</accession>
<dbReference type="PANTHER" id="PTHR10339:SF2">
    <property type="entry name" value="ECTO-ADP-RIBOSYLTRANSFERASE 5"/>
    <property type="match status" value="1"/>
</dbReference>
<dbReference type="EC" id="2.4.2.31" evidence="10"/>
<dbReference type="PROSITE" id="PS51996">
    <property type="entry name" value="TR_MART"/>
    <property type="match status" value="1"/>
</dbReference>
<dbReference type="Proteomes" id="UP000694569">
    <property type="component" value="Unplaced"/>
</dbReference>
<keyword evidence="2 10" id="KW-0328">Glycosyltransferase</keyword>
<evidence type="ECO:0000256" key="7">
    <source>
        <dbReference type="ARBA" id="ARBA00023027"/>
    </source>
</evidence>
<comment type="similarity">
    <text evidence="1 10">Belongs to the Arg-specific ADP-ribosyltransferase family.</text>
</comment>